<protein>
    <recommendedName>
        <fullName evidence="3">Arginine/agmatine antiporter</fullName>
    </recommendedName>
</protein>
<evidence type="ECO:0000256" key="1">
    <source>
        <dbReference type="ARBA" id="ARBA00004651"/>
    </source>
</evidence>
<dbReference type="GO" id="GO:0005886">
    <property type="term" value="C:plasma membrane"/>
    <property type="evidence" value="ECO:0007669"/>
    <property type="project" value="UniProtKB-SubCell"/>
</dbReference>
<accession>A0A2S7KTG7</accession>
<dbReference type="Proteomes" id="UP000239800">
    <property type="component" value="Unassembled WGS sequence"/>
</dbReference>
<organism evidence="10 11">
    <name type="scientific">Aureitalea marina</name>
    <dbReference type="NCBI Taxonomy" id="930804"/>
    <lineage>
        <taxon>Bacteria</taxon>
        <taxon>Pseudomonadati</taxon>
        <taxon>Bacteroidota</taxon>
        <taxon>Flavobacteriia</taxon>
        <taxon>Flavobacteriales</taxon>
        <taxon>Flavobacteriaceae</taxon>
        <taxon>Aureitalea</taxon>
    </lineage>
</organism>
<evidence type="ECO:0000256" key="6">
    <source>
        <dbReference type="ARBA" id="ARBA00022989"/>
    </source>
</evidence>
<evidence type="ECO:0000256" key="4">
    <source>
        <dbReference type="ARBA" id="ARBA00022475"/>
    </source>
</evidence>
<reference evidence="10 11" key="1">
    <citation type="submission" date="2016-11" db="EMBL/GenBank/DDBJ databases">
        <title>Trade-off between light-utilization and light-protection in marine flavobacteria.</title>
        <authorList>
            <person name="Kumagai Y."/>
        </authorList>
    </citation>
    <scope>NUCLEOTIDE SEQUENCE [LARGE SCALE GENOMIC DNA]</scope>
    <source>
        <strain evidence="10 11">NBRC 107741</strain>
    </source>
</reference>
<evidence type="ECO:0000256" key="7">
    <source>
        <dbReference type="ARBA" id="ARBA00023136"/>
    </source>
</evidence>
<feature type="transmembrane region" description="Helical" evidence="9">
    <location>
        <begin position="310"/>
        <end position="328"/>
    </location>
</feature>
<keyword evidence="5 9" id="KW-0812">Transmembrane</keyword>
<proteinExistence type="inferred from homology"/>
<evidence type="ECO:0000313" key="10">
    <source>
        <dbReference type="EMBL" id="PQB05848.1"/>
    </source>
</evidence>
<name>A0A2S7KTG7_9FLAO</name>
<evidence type="ECO:0000313" key="11">
    <source>
        <dbReference type="Proteomes" id="UP000239800"/>
    </source>
</evidence>
<evidence type="ECO:0000256" key="5">
    <source>
        <dbReference type="ARBA" id="ARBA00022692"/>
    </source>
</evidence>
<dbReference type="InterPro" id="IPR002293">
    <property type="entry name" value="AA/rel_permease1"/>
</dbReference>
<dbReference type="AlphaFoldDB" id="A0A2S7KTG7"/>
<evidence type="ECO:0000256" key="2">
    <source>
        <dbReference type="ARBA" id="ARBA00008220"/>
    </source>
</evidence>
<sequence>MATALVVGNMIGVGIYLLPASLAGRGWVSVLGWVFTAAGALILARIFGKMSVLVPNKSGGPYAYTRAGFGDFMGFLIAWGYWITCWVGNAAIVIATVGALQFFFPSWNDQVWPQVLVGLGLLWSLTLLNSRGVRESGLFQVVTVIIKILPMIFVILIGAFYFSWDNFPPFITTGDTPWGAVAGVATLTLYAFLGLESASIPAAEVDNPEKNIPKATFYGTLASTVFYILGTIVLFGMLPWQELSQSTAPFADAAQLLGGEWSAYFVAAGAFVSGVGALNGWVLITAQVPLATAEDDLFPVVFKRKSGRGVPLHGLIIGSSLTSLLLLMTASDQLVEQFEFIGFLTVFTSLVPYMFVAAAYVLMSIDERLAPKSLTSAIILGSLGFAYTAWTIYGSGQEAVFYGFLLLMAGLPFYWRMRWNKLKRRDQEADKSR</sequence>
<feature type="transmembrane region" description="Helical" evidence="9">
    <location>
        <begin position="399"/>
        <end position="415"/>
    </location>
</feature>
<feature type="transmembrane region" description="Helical" evidence="9">
    <location>
        <begin position="261"/>
        <end position="284"/>
    </location>
</feature>
<keyword evidence="6 9" id="KW-1133">Transmembrane helix</keyword>
<dbReference type="Gene3D" id="1.20.1740.10">
    <property type="entry name" value="Amino acid/polyamine transporter I"/>
    <property type="match status" value="1"/>
</dbReference>
<feature type="transmembrane region" description="Helical" evidence="9">
    <location>
        <begin position="374"/>
        <end position="393"/>
    </location>
</feature>
<dbReference type="GO" id="GO:0022857">
    <property type="term" value="F:transmembrane transporter activity"/>
    <property type="evidence" value="ECO:0007669"/>
    <property type="project" value="InterPro"/>
</dbReference>
<feature type="transmembrane region" description="Helical" evidence="9">
    <location>
        <begin position="26"/>
        <end position="47"/>
    </location>
</feature>
<dbReference type="PANTHER" id="PTHR42770:SF18">
    <property type="entry name" value="ARGININE_AGMATINE ANTIPORTER"/>
    <property type="match status" value="1"/>
</dbReference>
<dbReference type="InterPro" id="IPR050367">
    <property type="entry name" value="APC_superfamily"/>
</dbReference>
<dbReference type="EMBL" id="MQUB01000001">
    <property type="protein sequence ID" value="PQB05848.1"/>
    <property type="molecule type" value="Genomic_DNA"/>
</dbReference>
<feature type="transmembrane region" description="Helical" evidence="9">
    <location>
        <begin position="110"/>
        <end position="129"/>
    </location>
</feature>
<keyword evidence="7 9" id="KW-0472">Membrane</keyword>
<evidence type="ECO:0000256" key="3">
    <source>
        <dbReference type="ARBA" id="ARBA00021069"/>
    </source>
</evidence>
<feature type="transmembrane region" description="Helical" evidence="9">
    <location>
        <begin position="340"/>
        <end position="362"/>
    </location>
</feature>
<keyword evidence="4" id="KW-1003">Cell membrane</keyword>
<dbReference type="PIRSF" id="PIRSF006060">
    <property type="entry name" value="AA_transporter"/>
    <property type="match status" value="1"/>
</dbReference>
<gene>
    <name evidence="10" type="ORF">BST85_13775</name>
</gene>
<evidence type="ECO:0000256" key="8">
    <source>
        <dbReference type="ARBA" id="ARBA00045636"/>
    </source>
</evidence>
<feature type="transmembrane region" description="Helical" evidence="9">
    <location>
        <begin position="76"/>
        <end position="104"/>
    </location>
</feature>
<comment type="subcellular location">
    <subcellularLocation>
        <location evidence="1">Cell membrane</location>
        <topology evidence="1">Multi-pass membrane protein</topology>
    </subcellularLocation>
</comment>
<feature type="transmembrane region" description="Helical" evidence="9">
    <location>
        <begin position="141"/>
        <end position="164"/>
    </location>
</feature>
<dbReference type="OrthoDB" id="9806937at2"/>
<comment type="caution">
    <text evidence="10">The sequence shown here is derived from an EMBL/GenBank/DDBJ whole genome shotgun (WGS) entry which is preliminary data.</text>
</comment>
<dbReference type="PANTHER" id="PTHR42770">
    <property type="entry name" value="AMINO ACID TRANSPORTER-RELATED"/>
    <property type="match status" value="1"/>
</dbReference>
<feature type="transmembrane region" description="Helical" evidence="9">
    <location>
        <begin position="176"/>
        <end position="195"/>
    </location>
</feature>
<dbReference type="Pfam" id="PF13520">
    <property type="entry name" value="AA_permease_2"/>
    <property type="match status" value="1"/>
</dbReference>
<feature type="transmembrane region" description="Helical" evidence="9">
    <location>
        <begin position="216"/>
        <end position="241"/>
    </location>
</feature>
<keyword evidence="11" id="KW-1185">Reference proteome</keyword>
<evidence type="ECO:0000256" key="9">
    <source>
        <dbReference type="SAM" id="Phobius"/>
    </source>
</evidence>
<comment type="similarity">
    <text evidence="2">Belongs to the amino acid-polyamine-organocation (APC) superfamily. Basic amino acid/polyamine antiporter (APA) (TC 2.A.3.2) family.</text>
</comment>
<comment type="function">
    <text evidence="8">Major component of the acid-resistance (AR) system allowing enteric pathogens to survive the acidic environment in the stomach. Exchanges extracellular arginine for its intracellular decarboxylation product agmatine (Agm) thereby expelling intracellular protons. Probably undergoes several conformational states in order to translocate the substrate across the membrane; keeps the substrate accessible to only 1 side of the membrane at a time by opening and closing 3 membrane-internal gates.</text>
</comment>